<gene>
    <name evidence="4" type="ordered locus">Francci3_1601</name>
</gene>
<evidence type="ECO:0000259" key="3">
    <source>
        <dbReference type="PROSITE" id="PS50853"/>
    </source>
</evidence>
<name>Q2JCL5_FRACC</name>
<proteinExistence type="predicted"/>
<dbReference type="Proteomes" id="UP000001937">
    <property type="component" value="Chromosome"/>
</dbReference>
<dbReference type="PANTHER" id="PTHR42976">
    <property type="entry name" value="BIFUNCTIONAL CHITINASE/LYSOZYME-RELATED"/>
    <property type="match status" value="1"/>
</dbReference>
<dbReference type="OrthoDB" id="99456at2"/>
<dbReference type="Gene3D" id="3.20.20.80">
    <property type="entry name" value="Glycosidases"/>
    <property type="match status" value="1"/>
</dbReference>
<dbReference type="PhylomeDB" id="Q2JCL5"/>
<dbReference type="SUPFAM" id="SSF49265">
    <property type="entry name" value="Fibronectin type III"/>
    <property type="match status" value="1"/>
</dbReference>
<organism evidence="4 5">
    <name type="scientific">Frankia casuarinae (strain DSM 45818 / CECT 9043 / HFP020203 / CcI3)</name>
    <dbReference type="NCBI Taxonomy" id="106370"/>
    <lineage>
        <taxon>Bacteria</taxon>
        <taxon>Bacillati</taxon>
        <taxon>Actinomycetota</taxon>
        <taxon>Actinomycetes</taxon>
        <taxon>Frankiales</taxon>
        <taxon>Frankiaceae</taxon>
        <taxon>Frankia</taxon>
    </lineage>
</organism>
<dbReference type="InterPro" id="IPR013783">
    <property type="entry name" value="Ig-like_fold"/>
</dbReference>
<evidence type="ECO:0000313" key="4">
    <source>
        <dbReference type="EMBL" id="ABD10977.1"/>
    </source>
</evidence>
<dbReference type="eggNOG" id="COG3469">
    <property type="taxonomic scope" value="Bacteria"/>
</dbReference>
<dbReference type="InterPro" id="IPR052750">
    <property type="entry name" value="GH18_Chitinase"/>
</dbReference>
<dbReference type="SMART" id="SM00060">
    <property type="entry name" value="FN3"/>
    <property type="match status" value="1"/>
</dbReference>
<feature type="domain" description="Fibronectin type-III" evidence="3">
    <location>
        <begin position="129"/>
        <end position="219"/>
    </location>
</feature>
<dbReference type="CAZy" id="GH18">
    <property type="family name" value="Glycoside Hydrolase Family 18"/>
</dbReference>
<protein>
    <submittedName>
        <fullName evidence="4">Fibronectin, type III</fullName>
    </submittedName>
</protein>
<dbReference type="KEGG" id="fra:Francci3_1601"/>
<reference evidence="4 5" key="1">
    <citation type="journal article" date="2007" name="Genome Res.">
        <title>Genome characteristics of facultatively symbiotic Frankia sp. strains reflect host range and host plant biogeography.</title>
        <authorList>
            <person name="Normand P."/>
            <person name="Lapierre P."/>
            <person name="Tisa L.S."/>
            <person name="Gogarten J.P."/>
            <person name="Alloisio N."/>
            <person name="Bagnarol E."/>
            <person name="Bassi C.A."/>
            <person name="Berry A.M."/>
            <person name="Bickhart D.M."/>
            <person name="Choisne N."/>
            <person name="Couloux A."/>
            <person name="Cournoyer B."/>
            <person name="Cruveiller S."/>
            <person name="Daubin V."/>
            <person name="Demange N."/>
            <person name="Francino M.P."/>
            <person name="Goltsman E."/>
            <person name="Huang Y."/>
            <person name="Kopp O.R."/>
            <person name="Labarre L."/>
            <person name="Lapidus A."/>
            <person name="Lavire C."/>
            <person name="Marechal J."/>
            <person name="Martinez M."/>
            <person name="Mastronunzio J.E."/>
            <person name="Mullin B.C."/>
            <person name="Niemann J."/>
            <person name="Pujic P."/>
            <person name="Rawnsley T."/>
            <person name="Rouy Z."/>
            <person name="Schenowitz C."/>
            <person name="Sellstedt A."/>
            <person name="Tavares F."/>
            <person name="Tomkins J.P."/>
            <person name="Vallenet D."/>
            <person name="Valverde C."/>
            <person name="Wall L.G."/>
            <person name="Wang Y."/>
            <person name="Medigue C."/>
            <person name="Benson D.R."/>
        </authorList>
    </citation>
    <scope>NUCLEOTIDE SEQUENCE [LARGE SCALE GENOMIC DNA]</scope>
    <source>
        <strain evidence="5">DSM 45818 / CECT 9043 / CcI3</strain>
    </source>
</reference>
<dbReference type="PANTHER" id="PTHR42976:SF1">
    <property type="entry name" value="GH18 DOMAIN-CONTAINING PROTEIN-RELATED"/>
    <property type="match status" value="1"/>
</dbReference>
<dbReference type="RefSeq" id="WP_011436040.1">
    <property type="nucleotide sequence ID" value="NC_007777.1"/>
</dbReference>
<dbReference type="Pfam" id="PF00041">
    <property type="entry name" value="fn3"/>
    <property type="match status" value="1"/>
</dbReference>
<evidence type="ECO:0000256" key="2">
    <source>
        <dbReference type="ARBA" id="ARBA00023326"/>
    </source>
</evidence>
<keyword evidence="5" id="KW-1185">Reference proteome</keyword>
<dbReference type="EMBL" id="CP000249">
    <property type="protein sequence ID" value="ABD10977.1"/>
    <property type="molecule type" value="Genomic_DNA"/>
</dbReference>
<keyword evidence="1" id="KW-0326">Glycosidase</keyword>
<dbReference type="Gene3D" id="2.60.40.10">
    <property type="entry name" value="Immunoglobulins"/>
    <property type="match status" value="1"/>
</dbReference>
<dbReference type="HOGENOM" id="CLU_047124_0_0_11"/>
<dbReference type="CDD" id="cd06543">
    <property type="entry name" value="GH18_PF-ChiA-like"/>
    <property type="match status" value="1"/>
</dbReference>
<dbReference type="InterPro" id="IPR003961">
    <property type="entry name" value="FN3_dom"/>
</dbReference>
<keyword evidence="2" id="KW-0624">Polysaccharide degradation</keyword>
<evidence type="ECO:0000313" key="5">
    <source>
        <dbReference type="Proteomes" id="UP000001937"/>
    </source>
</evidence>
<evidence type="ECO:0000256" key="1">
    <source>
        <dbReference type="ARBA" id="ARBA00023295"/>
    </source>
</evidence>
<dbReference type="GO" id="GO:0000272">
    <property type="term" value="P:polysaccharide catabolic process"/>
    <property type="evidence" value="ECO:0007669"/>
    <property type="project" value="UniProtKB-KW"/>
</dbReference>
<sequence length="548" mass="59418">MSDSQGLVFASAEWLPNGTEHWANFKVTISNYSTEDVVDPEISCTFAAPRLIRNVYGLVFNPVDRPTDVVTGRLVSERKIIQARGSQEFTLAMQNGGTGAGSDPALLPNGFTVNGENANPPEDTDPPTVPEKLRITGWAPHSLHLTWDPSTDNIAVAGYEVFYRTPGGEPRVLATTAAEATVSGLNSLTEYILRVRAFDVSGNRSELSEEVAASTTAPLPDPGTWDAPRAPFVDYTAWPNPKLAEYGSLSGIDSFFVGFLVAQPGGDKKVYWGGYPSYGEAATGDFGKEDFAAFTAQGGKVILSFGGASNVPLEDVETDVSKIVATYRAILANYGVSHVDFDFEGAFIQNRAGLERHVAAISQVLPAYPGLKISYTLPVDGAPGSLVGFNPDGVRLLHLLADAGVQPSLINGMLMEFGQTAPSDAYECCVIALNGMFTHIAGAWRDWDEQKVWRRIGACPMFGRHINGRIFTLDHMRRLVEFARTHNIGAVSGWDATRDYNQGRLPECADFNGNDLAKCTYVEQNPFDFCKIIATYRPESVPAAALRR</sequence>
<dbReference type="STRING" id="106370.Francci3_1601"/>
<accession>Q2JCL5</accession>
<dbReference type="InterPro" id="IPR017853">
    <property type="entry name" value="GH"/>
</dbReference>
<keyword evidence="1" id="KW-0378">Hydrolase</keyword>
<dbReference type="PROSITE" id="PS50853">
    <property type="entry name" value="FN3"/>
    <property type="match status" value="1"/>
</dbReference>
<dbReference type="AlphaFoldDB" id="Q2JCL5"/>
<dbReference type="SUPFAM" id="SSF51445">
    <property type="entry name" value="(Trans)glycosidases"/>
    <property type="match status" value="1"/>
</dbReference>
<dbReference type="CDD" id="cd00063">
    <property type="entry name" value="FN3"/>
    <property type="match status" value="1"/>
</dbReference>
<dbReference type="InterPro" id="IPR036116">
    <property type="entry name" value="FN3_sf"/>
</dbReference>
<dbReference type="GO" id="GO:0016798">
    <property type="term" value="F:hydrolase activity, acting on glycosyl bonds"/>
    <property type="evidence" value="ECO:0007669"/>
    <property type="project" value="UniProtKB-KW"/>
</dbReference>
<keyword evidence="2" id="KW-0119">Carbohydrate metabolism</keyword>